<organism evidence="2 5">
    <name type="scientific">Streptomyces acidiscabies</name>
    <dbReference type="NCBI Taxonomy" id="42234"/>
    <lineage>
        <taxon>Bacteria</taxon>
        <taxon>Bacillati</taxon>
        <taxon>Actinomycetota</taxon>
        <taxon>Actinomycetes</taxon>
        <taxon>Kitasatosporales</taxon>
        <taxon>Streptomycetaceae</taxon>
        <taxon>Streptomyces</taxon>
    </lineage>
</organism>
<dbReference type="GeneID" id="69812628"/>
<dbReference type="RefSeq" id="WP_029183824.1">
    <property type="nucleotide sequence ID" value="NZ_BCML01000087.1"/>
</dbReference>
<accession>A0AAP6BHM5</accession>
<evidence type="ECO:0000313" key="4">
    <source>
        <dbReference type="Proteomes" id="UP001272987"/>
    </source>
</evidence>
<name>A0AAP6BHM5_9ACTN</name>
<evidence type="ECO:0000313" key="3">
    <source>
        <dbReference type="EMBL" id="MDX3024210.1"/>
    </source>
</evidence>
<dbReference type="Proteomes" id="UP001272987">
    <property type="component" value="Unassembled WGS sequence"/>
</dbReference>
<dbReference type="Pfam" id="PF03756">
    <property type="entry name" value="AfsA"/>
    <property type="match status" value="2"/>
</dbReference>
<evidence type="ECO:0000313" key="5">
    <source>
        <dbReference type="Proteomes" id="UP001282288"/>
    </source>
</evidence>
<evidence type="ECO:0000313" key="2">
    <source>
        <dbReference type="EMBL" id="MDX2964919.1"/>
    </source>
</evidence>
<comment type="caution">
    <text evidence="2">The sequence shown here is derived from an EMBL/GenBank/DDBJ whole genome shotgun (WGS) entry which is preliminary data.</text>
</comment>
<reference evidence="2 4" key="1">
    <citation type="journal article" date="2023" name="Microb. Genom.">
        <title>Mesoterricola silvestris gen. nov., sp. nov., Mesoterricola sediminis sp. nov., Geothrix oryzae sp. nov., Geothrix edaphica sp. nov., Geothrix rubra sp. nov., and Geothrix limicola sp. nov., six novel members of Acidobacteriota isolated from soils.</title>
        <authorList>
            <person name="Weisberg A.J."/>
            <person name="Pearce E."/>
            <person name="Kramer C.G."/>
            <person name="Chang J.H."/>
            <person name="Clarke C.R."/>
        </authorList>
    </citation>
    <scope>NUCLEOTIDE SEQUENCE</scope>
    <source>
        <strain evidence="3 4">NB05-1H</strain>
        <strain evidence="2">NRRL_B-16521</strain>
    </source>
</reference>
<feature type="domain" description="A-factor biosynthesis hotdog" evidence="1">
    <location>
        <begin position="28"/>
        <end position="162"/>
    </location>
</feature>
<dbReference type="Proteomes" id="UP001282288">
    <property type="component" value="Unassembled WGS sequence"/>
</dbReference>
<feature type="domain" description="A-factor biosynthesis hotdog" evidence="1">
    <location>
        <begin position="224"/>
        <end position="251"/>
    </location>
</feature>
<keyword evidence="4" id="KW-1185">Reference proteome</keyword>
<dbReference type="AlphaFoldDB" id="A0AAP6BHM5"/>
<protein>
    <submittedName>
        <fullName evidence="2">ScbA/BarX family gamma-butyrolactone biosynthesis protein</fullName>
    </submittedName>
</protein>
<evidence type="ECO:0000259" key="1">
    <source>
        <dbReference type="Pfam" id="PF03756"/>
    </source>
</evidence>
<gene>
    <name evidence="2" type="ORF">PV399_35125</name>
    <name evidence="3" type="ORF">PV666_41015</name>
</gene>
<sequence length="307" mass="32913">MSETLVIQPDLSAAPQTPAWDRTVPRHLVHRRSVAEVLLTDALRVSDTRFLIAAQWPLRHSTFRPDPEGRHDPVFVVETIRQMGLLIPRVFLGSPPDTRLLIRTVGFTLDPAAEPRTAYGASDVLCEAELSDVRQVPSRPGPLSLAMKVAFSCAGVPFGHAEGRLRTLTPHQYTALRTGRAQRPPLGLAGERPGPAEVGVAGEGGVMVRRAPDGTVRVDPADLGHPLFFDHPSDHVPGMVLLESARQAACLALGRGARLLGADLRATGFTEWTPAASFECTPGEGSWGFKVVQEGVATAAGTLTFGH</sequence>
<dbReference type="NCBIfam" id="NF041195">
    <property type="entry name" value="ScbA_BarX_GamBu"/>
    <property type="match status" value="1"/>
</dbReference>
<dbReference type="InterPro" id="IPR047757">
    <property type="entry name" value="AfsA-like"/>
</dbReference>
<dbReference type="EMBL" id="JARAWP010000033">
    <property type="protein sequence ID" value="MDX3024210.1"/>
    <property type="molecule type" value="Genomic_DNA"/>
</dbReference>
<proteinExistence type="predicted"/>
<dbReference type="InterPro" id="IPR005509">
    <property type="entry name" value="AfsA_hotdog_dom"/>
</dbReference>
<dbReference type="GO" id="GO:0016740">
    <property type="term" value="F:transferase activity"/>
    <property type="evidence" value="ECO:0007669"/>
    <property type="project" value="InterPro"/>
</dbReference>
<dbReference type="EMBL" id="JARAWC010000035">
    <property type="protein sequence ID" value="MDX2964919.1"/>
    <property type="molecule type" value="Genomic_DNA"/>
</dbReference>